<dbReference type="EMBL" id="REFY01000001">
    <property type="protein sequence ID" value="RQG93213.1"/>
    <property type="molecule type" value="Genomic_DNA"/>
</dbReference>
<reference evidence="3 4" key="1">
    <citation type="submission" date="2018-10" db="EMBL/GenBank/DDBJ databases">
        <title>Natrarchaeobius chitinivorans gen. nov., sp. nov., and Natrarchaeobius haloalkaliphilus sp. nov., alkaliphilic, chitin-utilizing haloarchaea from hypersaline alkaline lakes.</title>
        <authorList>
            <person name="Sorokin D.Y."/>
            <person name="Elcheninov A.G."/>
            <person name="Kostrikina N.A."/>
            <person name="Bale N.J."/>
            <person name="Sinninghe Damste J.S."/>
            <person name="Khijniak T.V."/>
            <person name="Kublanov I.V."/>
            <person name="Toshchakov S.V."/>
        </authorList>
    </citation>
    <scope>NUCLEOTIDE SEQUENCE [LARGE SCALE GENOMIC DNA]</scope>
    <source>
        <strain evidence="3 4">AArcht-Sl</strain>
    </source>
</reference>
<dbReference type="RefSeq" id="WP_124177109.1">
    <property type="nucleotide sequence ID" value="NZ_REFY01000001.1"/>
</dbReference>
<dbReference type="Proteomes" id="UP000273828">
    <property type="component" value="Unassembled WGS sequence"/>
</dbReference>
<feature type="compositionally biased region" description="Basic and acidic residues" evidence="1">
    <location>
        <begin position="128"/>
        <end position="157"/>
    </location>
</feature>
<proteinExistence type="predicted"/>
<keyword evidence="2" id="KW-0472">Membrane</keyword>
<gene>
    <name evidence="3" type="ORF">EA462_03190</name>
</gene>
<feature type="transmembrane region" description="Helical" evidence="2">
    <location>
        <begin position="6"/>
        <end position="34"/>
    </location>
</feature>
<dbReference type="OrthoDB" id="341846at2157"/>
<feature type="transmembrane region" description="Helical" evidence="2">
    <location>
        <begin position="85"/>
        <end position="118"/>
    </location>
</feature>
<dbReference type="InterPro" id="IPR040493">
    <property type="entry name" value="DUF5518"/>
</dbReference>
<evidence type="ECO:0000313" key="3">
    <source>
        <dbReference type="EMBL" id="RQG93213.1"/>
    </source>
</evidence>
<evidence type="ECO:0000256" key="1">
    <source>
        <dbReference type="SAM" id="MobiDB-lite"/>
    </source>
</evidence>
<keyword evidence="2" id="KW-0812">Transmembrane</keyword>
<feature type="compositionally biased region" description="Basic and acidic residues" evidence="1">
    <location>
        <begin position="165"/>
        <end position="175"/>
    </location>
</feature>
<name>A0A3N6LT71_9EURY</name>
<evidence type="ECO:0008006" key="5">
    <source>
        <dbReference type="Google" id="ProtNLM"/>
    </source>
</evidence>
<evidence type="ECO:0000313" key="4">
    <source>
        <dbReference type="Proteomes" id="UP000273828"/>
    </source>
</evidence>
<keyword evidence="4" id="KW-1185">Reference proteome</keyword>
<dbReference type="Pfam" id="PF17647">
    <property type="entry name" value="DUF5518"/>
    <property type="match status" value="1"/>
</dbReference>
<accession>A0A3N6LT71</accession>
<organism evidence="3 4">
    <name type="scientific">Natrarchaeobius halalkaliphilus</name>
    <dbReference type="NCBI Taxonomy" id="1679091"/>
    <lineage>
        <taxon>Archaea</taxon>
        <taxon>Methanobacteriati</taxon>
        <taxon>Methanobacteriota</taxon>
        <taxon>Stenosarchaea group</taxon>
        <taxon>Halobacteria</taxon>
        <taxon>Halobacteriales</taxon>
        <taxon>Natrialbaceae</taxon>
        <taxon>Natrarchaeobius</taxon>
    </lineage>
</organism>
<feature type="region of interest" description="Disordered" evidence="1">
    <location>
        <begin position="128"/>
        <end position="182"/>
    </location>
</feature>
<feature type="transmembrane region" description="Helical" evidence="2">
    <location>
        <begin position="46"/>
        <end position="79"/>
    </location>
</feature>
<protein>
    <recommendedName>
        <fullName evidence="5">DUF5518 domain-containing protein</fullName>
    </recommendedName>
</protein>
<keyword evidence="2" id="KW-1133">Transmembrane helix</keyword>
<dbReference type="AlphaFoldDB" id="A0A3N6LT71"/>
<sequence length="182" mass="19548">MVTGRTVINALIGALVGVVLSFIPFSTVVGGAAAGFLEGPDGRDGAIVGLIAGLITFVPIAGMTVLGLGVLGLGMGFAAVPFEGFAVVLFFAVVASTVVLFYTVGLALLGGYLGAYLAREYPEKRTNTRETFGMRRDERSRHDRSESRRRDRTRESTALESEAEDERHDSARWREEDDTSSE</sequence>
<comment type="caution">
    <text evidence="3">The sequence shown here is derived from an EMBL/GenBank/DDBJ whole genome shotgun (WGS) entry which is preliminary data.</text>
</comment>
<evidence type="ECO:0000256" key="2">
    <source>
        <dbReference type="SAM" id="Phobius"/>
    </source>
</evidence>